<organism evidence="1 2">
    <name type="scientific">Flavobacterium polysaccharolyticum</name>
    <dbReference type="NCBI Taxonomy" id="3133148"/>
    <lineage>
        <taxon>Bacteria</taxon>
        <taxon>Pseudomonadati</taxon>
        <taxon>Bacteroidota</taxon>
        <taxon>Flavobacteriia</taxon>
        <taxon>Flavobacteriales</taxon>
        <taxon>Flavobacteriaceae</taxon>
        <taxon>Flavobacterium</taxon>
    </lineage>
</organism>
<evidence type="ECO:0000313" key="1">
    <source>
        <dbReference type="EMBL" id="MEM0577132.1"/>
    </source>
</evidence>
<evidence type="ECO:0008006" key="3">
    <source>
        <dbReference type="Google" id="ProtNLM"/>
    </source>
</evidence>
<protein>
    <recommendedName>
        <fullName evidence="3">DKNYY family protein</fullName>
    </recommendedName>
</protein>
<dbReference type="RefSeq" id="WP_342692052.1">
    <property type="nucleotide sequence ID" value="NZ_JBCGDP010000010.1"/>
</dbReference>
<keyword evidence="2" id="KW-1185">Reference proteome</keyword>
<evidence type="ECO:0000313" key="2">
    <source>
        <dbReference type="Proteomes" id="UP001468798"/>
    </source>
</evidence>
<dbReference type="Proteomes" id="UP001468798">
    <property type="component" value="Unassembled WGS sequence"/>
</dbReference>
<dbReference type="EMBL" id="JBCGDP010000010">
    <property type="protein sequence ID" value="MEM0577132.1"/>
    <property type="molecule type" value="Genomic_DNA"/>
</dbReference>
<reference evidence="1 2" key="1">
    <citation type="submission" date="2024-03" db="EMBL/GenBank/DDBJ databases">
        <title>Two novel species of the genus Flavobacterium exhibiting potentially degradation of complex polysaccharides.</title>
        <authorList>
            <person name="Lian X."/>
        </authorList>
    </citation>
    <scope>NUCLEOTIDE SEQUENCE [LARGE SCALE GENOMIC DNA]</scope>
    <source>
        <strain evidence="1 2">N6</strain>
    </source>
</reference>
<name>A0ABU9NRX0_9FLAO</name>
<sequence length="169" mass="20506">MRLIFLSMLLTIYSNRVEKNEDRFIYQSNKFPWYIFYDSNNDDCDFIEIGGIKYGYIDKLIKVNQKDTISKSEKGILFYKNKKLCYYSKDLKKEFLLVKVNYKDSFKDKRFKIFDTYAFFKGKSFLLTEKQNKDFYNIVKSDFEIFEGANKRKCKNFNFEDFLIKSKNN</sequence>
<comment type="caution">
    <text evidence="1">The sequence shown here is derived from an EMBL/GenBank/DDBJ whole genome shotgun (WGS) entry which is preliminary data.</text>
</comment>
<accession>A0ABU9NRX0</accession>
<proteinExistence type="predicted"/>
<gene>
    <name evidence="1" type="ORF">WFZ86_11550</name>
</gene>